<proteinExistence type="predicted"/>
<dbReference type="AlphaFoldDB" id="A0A382X724"/>
<accession>A0A382X724</accession>
<feature type="non-terminal residue" evidence="1">
    <location>
        <position position="1"/>
    </location>
</feature>
<dbReference type="EMBL" id="UINC01165554">
    <property type="protein sequence ID" value="SVD67007.1"/>
    <property type="molecule type" value="Genomic_DNA"/>
</dbReference>
<evidence type="ECO:0000313" key="1">
    <source>
        <dbReference type="EMBL" id="SVD67007.1"/>
    </source>
</evidence>
<sequence>SDSDFFNESSMTNKGSLTEPEYIVHFRKIKKK</sequence>
<protein>
    <submittedName>
        <fullName evidence="1">Uncharacterized protein</fullName>
    </submittedName>
</protein>
<reference evidence="1" key="1">
    <citation type="submission" date="2018-05" db="EMBL/GenBank/DDBJ databases">
        <authorList>
            <person name="Lanie J.A."/>
            <person name="Ng W.-L."/>
            <person name="Kazmierczak K.M."/>
            <person name="Andrzejewski T.M."/>
            <person name="Davidsen T.M."/>
            <person name="Wayne K.J."/>
            <person name="Tettelin H."/>
            <person name="Glass J.I."/>
            <person name="Rusch D."/>
            <person name="Podicherti R."/>
            <person name="Tsui H.-C.T."/>
            <person name="Winkler M.E."/>
        </authorList>
    </citation>
    <scope>NUCLEOTIDE SEQUENCE</scope>
</reference>
<gene>
    <name evidence="1" type="ORF">METZ01_LOCUS419861</name>
</gene>
<organism evidence="1">
    <name type="scientific">marine metagenome</name>
    <dbReference type="NCBI Taxonomy" id="408172"/>
    <lineage>
        <taxon>unclassified sequences</taxon>
        <taxon>metagenomes</taxon>
        <taxon>ecological metagenomes</taxon>
    </lineage>
</organism>
<name>A0A382X724_9ZZZZ</name>